<dbReference type="PANTHER" id="PTHR38431:SF1">
    <property type="entry name" value="BLL2305 PROTEIN"/>
    <property type="match status" value="1"/>
</dbReference>
<organism evidence="3 4">
    <name type="scientific">Limimonas halophila</name>
    <dbReference type="NCBI Taxonomy" id="1082479"/>
    <lineage>
        <taxon>Bacteria</taxon>
        <taxon>Pseudomonadati</taxon>
        <taxon>Pseudomonadota</taxon>
        <taxon>Alphaproteobacteria</taxon>
        <taxon>Rhodospirillales</taxon>
        <taxon>Rhodovibrionaceae</taxon>
        <taxon>Limimonas</taxon>
    </lineage>
</organism>
<gene>
    <name evidence="3" type="ORF">SAMN05216241_101442</name>
</gene>
<dbReference type="RefSeq" id="WP_218119087.1">
    <property type="nucleotide sequence ID" value="NZ_FNCE01000001.1"/>
</dbReference>
<evidence type="ECO:0000259" key="1">
    <source>
        <dbReference type="Pfam" id="PF12727"/>
    </source>
</evidence>
<dbReference type="NCBIfam" id="TIGR01764">
    <property type="entry name" value="excise"/>
    <property type="match status" value="1"/>
</dbReference>
<dbReference type="GO" id="GO:0003677">
    <property type="term" value="F:DNA binding"/>
    <property type="evidence" value="ECO:0007669"/>
    <property type="project" value="InterPro"/>
</dbReference>
<dbReference type="STRING" id="1082479.SAMN05216241_101442"/>
<dbReference type="Pfam" id="PF12727">
    <property type="entry name" value="PBP_like"/>
    <property type="match status" value="1"/>
</dbReference>
<dbReference type="AlphaFoldDB" id="A0A1G7M153"/>
<evidence type="ECO:0000313" key="3">
    <source>
        <dbReference type="EMBL" id="SDF55381.1"/>
    </source>
</evidence>
<proteinExistence type="predicted"/>
<sequence length="293" mass="31365">MNAYLTTREVAAYLRITERRVYELVRQRAIPCTRATGKWLFPRPMVDRWLVEQLEGPDPGAARPANVLAGSHDPLLSWAVRASESGLALMPGGSTDGLRQVEQGRAAAAGLHLHDPDSGDFNVHAVRTSAAVRGCVLLTWAWRRQGLVLPAGNPDGVTGLADVVERGLPLARRQADSGSGLLLGRMLADLGYSVDAPRFVEDTAHGETEVGMAVLQGRARAGLAVEAAARGLGLGFVPLTWERFDLLLDRRAAFEPPLQALFAFARSAGFRAEATRLGGYDIASLGTVQVNGP</sequence>
<dbReference type="InterPro" id="IPR010093">
    <property type="entry name" value="SinI_DNA-bd"/>
</dbReference>
<protein>
    <submittedName>
        <fullName evidence="3">DNA binding domain-containing protein, excisionase family</fullName>
    </submittedName>
</protein>
<name>A0A1G7M153_9PROT</name>
<reference evidence="3 4" key="1">
    <citation type="submission" date="2016-10" db="EMBL/GenBank/DDBJ databases">
        <authorList>
            <person name="de Groot N.N."/>
        </authorList>
    </citation>
    <scope>NUCLEOTIDE SEQUENCE [LARGE SCALE GENOMIC DNA]</scope>
    <source>
        <strain evidence="3 4">DSM 25584</strain>
    </source>
</reference>
<dbReference type="Proteomes" id="UP000199415">
    <property type="component" value="Unassembled WGS sequence"/>
</dbReference>
<dbReference type="EMBL" id="FNCE01000001">
    <property type="protein sequence ID" value="SDF55381.1"/>
    <property type="molecule type" value="Genomic_DNA"/>
</dbReference>
<keyword evidence="4" id="KW-1185">Reference proteome</keyword>
<feature type="domain" description="Helix-turn-helix" evidence="2">
    <location>
        <begin position="4"/>
        <end position="50"/>
    </location>
</feature>
<evidence type="ECO:0000259" key="2">
    <source>
        <dbReference type="Pfam" id="PF12728"/>
    </source>
</evidence>
<dbReference type="InterPro" id="IPR041657">
    <property type="entry name" value="HTH_17"/>
</dbReference>
<evidence type="ECO:0000313" key="4">
    <source>
        <dbReference type="Proteomes" id="UP000199415"/>
    </source>
</evidence>
<dbReference type="InterPro" id="IPR024370">
    <property type="entry name" value="PBP_domain"/>
</dbReference>
<accession>A0A1G7M153</accession>
<dbReference type="Pfam" id="PF12728">
    <property type="entry name" value="HTH_17"/>
    <property type="match status" value="1"/>
</dbReference>
<feature type="domain" description="PBP" evidence="1">
    <location>
        <begin position="83"/>
        <end position="265"/>
    </location>
</feature>
<dbReference type="PANTHER" id="PTHR38431">
    <property type="entry name" value="BLL2305 PROTEIN"/>
    <property type="match status" value="1"/>
</dbReference>